<evidence type="ECO:0000256" key="2">
    <source>
        <dbReference type="ARBA" id="ARBA00023125"/>
    </source>
</evidence>
<feature type="domain" description="Myb-like" evidence="6">
    <location>
        <begin position="91"/>
        <end position="142"/>
    </location>
</feature>
<feature type="domain" description="HTH myb-type" evidence="7">
    <location>
        <begin position="47"/>
        <end position="90"/>
    </location>
</feature>
<dbReference type="PROSITE" id="PS51294">
    <property type="entry name" value="HTH_MYB"/>
    <property type="match status" value="3"/>
</dbReference>
<feature type="region of interest" description="Disordered" evidence="5">
    <location>
        <begin position="359"/>
        <end position="419"/>
    </location>
</feature>
<feature type="compositionally biased region" description="Polar residues" evidence="5">
    <location>
        <begin position="391"/>
        <end position="401"/>
    </location>
</feature>
<keyword evidence="1" id="KW-0805">Transcription regulation</keyword>
<feature type="region of interest" description="Disordered" evidence="5">
    <location>
        <begin position="263"/>
        <end position="336"/>
    </location>
</feature>
<keyword evidence="9" id="KW-1185">Reference proteome</keyword>
<keyword evidence="2" id="KW-0238">DNA-binding</keyword>
<evidence type="ECO:0000256" key="3">
    <source>
        <dbReference type="ARBA" id="ARBA00023163"/>
    </source>
</evidence>
<dbReference type="InterPro" id="IPR017930">
    <property type="entry name" value="Myb_dom"/>
</dbReference>
<evidence type="ECO:0000259" key="7">
    <source>
        <dbReference type="PROSITE" id="PS51294"/>
    </source>
</evidence>
<evidence type="ECO:0000259" key="6">
    <source>
        <dbReference type="PROSITE" id="PS50090"/>
    </source>
</evidence>
<proteinExistence type="predicted"/>
<name>A0ABQ8Y4B6_9EUKA</name>
<feature type="compositionally biased region" description="Basic residues" evidence="5">
    <location>
        <begin position="206"/>
        <end position="232"/>
    </location>
</feature>
<evidence type="ECO:0000256" key="5">
    <source>
        <dbReference type="SAM" id="MobiDB-lite"/>
    </source>
</evidence>
<evidence type="ECO:0000256" key="4">
    <source>
        <dbReference type="ARBA" id="ARBA00023242"/>
    </source>
</evidence>
<organism evidence="8 9">
    <name type="scientific">Anaeramoeba flamelloides</name>
    <dbReference type="NCBI Taxonomy" id="1746091"/>
    <lineage>
        <taxon>Eukaryota</taxon>
        <taxon>Metamonada</taxon>
        <taxon>Anaeramoebidae</taxon>
        <taxon>Anaeramoeba</taxon>
    </lineage>
</organism>
<dbReference type="PROSITE" id="PS50090">
    <property type="entry name" value="MYB_LIKE"/>
    <property type="match status" value="3"/>
</dbReference>
<feature type="region of interest" description="Disordered" evidence="5">
    <location>
        <begin position="196"/>
        <end position="233"/>
    </location>
</feature>
<evidence type="ECO:0000313" key="9">
    <source>
        <dbReference type="Proteomes" id="UP001150062"/>
    </source>
</evidence>
<dbReference type="PANTHER" id="PTHR46621:SF1">
    <property type="entry name" value="SNRNA-ACTIVATING PROTEIN COMPLEX SUBUNIT 4"/>
    <property type="match status" value="1"/>
</dbReference>
<dbReference type="Pfam" id="PF13921">
    <property type="entry name" value="Myb_DNA-bind_6"/>
    <property type="match status" value="1"/>
</dbReference>
<keyword evidence="3" id="KW-0804">Transcription</keyword>
<feature type="domain" description="Myb-like" evidence="6">
    <location>
        <begin position="143"/>
        <end position="193"/>
    </location>
</feature>
<feature type="domain" description="HTH myb-type" evidence="7">
    <location>
        <begin position="147"/>
        <end position="197"/>
    </location>
</feature>
<dbReference type="Gene3D" id="1.10.10.60">
    <property type="entry name" value="Homeodomain-like"/>
    <property type="match status" value="3"/>
</dbReference>
<dbReference type="Pfam" id="PF00249">
    <property type="entry name" value="Myb_DNA-binding"/>
    <property type="match status" value="1"/>
</dbReference>
<evidence type="ECO:0000313" key="8">
    <source>
        <dbReference type="EMBL" id="KAJ6239665.1"/>
    </source>
</evidence>
<feature type="compositionally biased region" description="Basic residues" evidence="5">
    <location>
        <begin position="369"/>
        <end position="378"/>
    </location>
</feature>
<evidence type="ECO:0000256" key="1">
    <source>
        <dbReference type="ARBA" id="ARBA00023015"/>
    </source>
</evidence>
<dbReference type="EMBL" id="JAOAOG010000218">
    <property type="protein sequence ID" value="KAJ6239665.1"/>
    <property type="molecule type" value="Genomic_DNA"/>
</dbReference>
<dbReference type="CDD" id="cd00167">
    <property type="entry name" value="SANT"/>
    <property type="match status" value="3"/>
</dbReference>
<feature type="compositionally biased region" description="Basic and acidic residues" evidence="5">
    <location>
        <begin position="611"/>
        <end position="620"/>
    </location>
</feature>
<feature type="region of interest" description="Disordered" evidence="5">
    <location>
        <begin position="598"/>
        <end position="620"/>
    </location>
</feature>
<dbReference type="SUPFAM" id="SSF46689">
    <property type="entry name" value="Homeodomain-like"/>
    <property type="match status" value="2"/>
</dbReference>
<accession>A0ABQ8Y4B6</accession>
<reference evidence="8" key="1">
    <citation type="submission" date="2022-08" db="EMBL/GenBank/DDBJ databases">
        <title>Novel sulfate-reducing endosymbionts in the free-living metamonad Anaeramoeba.</title>
        <authorList>
            <person name="Jerlstrom-Hultqvist J."/>
            <person name="Cepicka I."/>
            <person name="Gallot-Lavallee L."/>
            <person name="Salas-Leiva D."/>
            <person name="Curtis B.A."/>
            <person name="Zahonova K."/>
            <person name="Pipaliya S."/>
            <person name="Dacks J."/>
            <person name="Roger A.J."/>
        </authorList>
    </citation>
    <scope>NUCLEOTIDE SEQUENCE</scope>
    <source>
        <strain evidence="8">Schooner1</strain>
    </source>
</reference>
<dbReference type="InterPro" id="IPR051575">
    <property type="entry name" value="Myb-like_DNA-bd"/>
</dbReference>
<comment type="caution">
    <text evidence="8">The sequence shown here is derived from an EMBL/GenBank/DDBJ whole genome shotgun (WGS) entry which is preliminary data.</text>
</comment>
<feature type="domain" description="Myb-like" evidence="6">
    <location>
        <begin position="39"/>
        <end position="90"/>
    </location>
</feature>
<dbReference type="SMART" id="SM00717">
    <property type="entry name" value="SANT"/>
    <property type="match status" value="3"/>
</dbReference>
<protein>
    <submittedName>
        <fullName evidence="8">snRNA-activating protein complex subunit 4</fullName>
    </submittedName>
</protein>
<dbReference type="PANTHER" id="PTHR46621">
    <property type="entry name" value="SNRNA-ACTIVATING PROTEIN COMPLEX SUBUNIT 4"/>
    <property type="match status" value="1"/>
</dbReference>
<dbReference type="InterPro" id="IPR001005">
    <property type="entry name" value="SANT/Myb"/>
</dbReference>
<feature type="domain" description="HTH myb-type" evidence="7">
    <location>
        <begin position="91"/>
        <end position="146"/>
    </location>
</feature>
<sequence length="653" mass="77291">MNTTHHKHSLTSNNNNSKLQKKIQQLKRKYKPFPHMSHPKNLKNSIWTANEDDILSRAVRKYDHKNWESIAIYFEDKDSTQCLHRWYKVLNPELKKGKWSDDEDKRLTQMVEKYGSSSWSKIANSIPNRSSKQCRERWKNQLDPTIKREPWSKEEDQILTDLFQKLGPKWSQMRNQLPGRPDNQIKNRWNSTLKRKIEEKDNTNLKPKKKRGRPQGSKNKNKTKNKKGKISKKTLIIKSYGKVIYKSSSVSELKITKKIQSNNNEKEKEQKIINDKHKEKKQANENEKKQTNENEKKLETIHNKQNTQKEKKERKYEKGKKKEMEKNTKSKLSKKKKKLIADIKITNELLTTINTHQKNAVVPDTTPQKLRRSKRIRNRAQESQQYDHNKSTQLPNNSTKLNLRKQQKTKQSPPKNHYTHQKINGIDCCPQKNIVSDLQYCLSNSNRTPTNTPSKFILSLKDNDQQKQTESTTMAPKTIITSSEKRKRRFIEETEDDNELDEFDNQNSIDHFSTPQKIRRVQDTTIYRKPNLNFPNSTHNNAINNKIKHTPIKGGVYSNPFVCCDPMQYNKKRNFHHKNQKIYFIINEIKNEINNGIHQKTKNENNSNPIQDDHTRRYTRDTIDTHPKKNKKLDDNFFHFISCQAHLNFAKNN</sequence>
<gene>
    <name evidence="8" type="ORF">M0813_24888</name>
</gene>
<feature type="region of interest" description="Disordered" evidence="5">
    <location>
        <begin position="1"/>
        <end position="21"/>
    </location>
</feature>
<dbReference type="Proteomes" id="UP001150062">
    <property type="component" value="Unassembled WGS sequence"/>
</dbReference>
<feature type="compositionally biased region" description="Basic and acidic residues" evidence="5">
    <location>
        <begin position="264"/>
        <end position="328"/>
    </location>
</feature>
<dbReference type="InterPro" id="IPR009057">
    <property type="entry name" value="Homeodomain-like_sf"/>
</dbReference>
<keyword evidence="4" id="KW-0539">Nucleus</keyword>